<evidence type="ECO:0000313" key="10">
    <source>
        <dbReference type="Proteomes" id="UP000072874"/>
    </source>
</evidence>
<dbReference type="SMART" id="SM00220">
    <property type="entry name" value="S_TKc"/>
    <property type="match status" value="1"/>
</dbReference>
<feature type="compositionally biased region" description="Basic and acidic residues" evidence="6">
    <location>
        <begin position="392"/>
        <end position="413"/>
    </location>
</feature>
<keyword evidence="2 8" id="KW-0808">Transferase</keyword>
<dbReference type="AlphaFoldDB" id="A0A077Y8I5"/>
<feature type="compositionally biased region" description="Basic and acidic residues" evidence="6">
    <location>
        <begin position="373"/>
        <end position="382"/>
    </location>
</feature>
<evidence type="ECO:0000259" key="7">
    <source>
        <dbReference type="PROSITE" id="PS50011"/>
    </source>
</evidence>
<feature type="region of interest" description="Disordered" evidence="6">
    <location>
        <begin position="365"/>
        <end position="460"/>
    </location>
</feature>
<dbReference type="PROSITE" id="PS00108">
    <property type="entry name" value="PROTEIN_KINASE_ST"/>
    <property type="match status" value="1"/>
</dbReference>
<evidence type="ECO:0000313" key="11">
    <source>
        <dbReference type="Proteomes" id="UP000072904"/>
    </source>
</evidence>
<dbReference type="SUPFAM" id="SSF56112">
    <property type="entry name" value="Protein kinase-like (PK-like)"/>
    <property type="match status" value="1"/>
</dbReference>
<evidence type="ECO:0000313" key="9">
    <source>
        <dbReference type="EMBL" id="VTZ80508.1"/>
    </source>
</evidence>
<dbReference type="OrthoDB" id="283111at2759"/>
<dbReference type="VEuPathDB" id="PlasmoDB:Py17XNL_001302996"/>
<evidence type="ECO:0000313" key="8">
    <source>
        <dbReference type="EMBL" id="CDU19751.1"/>
    </source>
</evidence>
<dbReference type="GeneID" id="3854070"/>
<dbReference type="GO" id="GO:0004674">
    <property type="term" value="F:protein serine/threonine kinase activity"/>
    <property type="evidence" value="ECO:0007669"/>
    <property type="project" value="UniProtKB-KW"/>
</dbReference>
<dbReference type="EMBL" id="LK934641">
    <property type="protein sequence ID" value="CDU19751.1"/>
    <property type="molecule type" value="Genomic_DNA"/>
</dbReference>
<dbReference type="PANTHER" id="PTHR45646">
    <property type="entry name" value="SERINE/THREONINE-PROTEIN KINASE DOA-RELATED"/>
    <property type="match status" value="1"/>
</dbReference>
<dbReference type="VEuPathDB" id="PlasmoDB:PYYM_1310000"/>
<keyword evidence="1" id="KW-0723">Serine/threonine-protein kinase</keyword>
<dbReference type="InterPro" id="IPR011009">
    <property type="entry name" value="Kinase-like_dom_sf"/>
</dbReference>
<keyword evidence="5" id="KW-0067">ATP-binding</keyword>
<dbReference type="Gene3D" id="3.30.200.20">
    <property type="entry name" value="Phosphorylase Kinase, domain 1"/>
    <property type="match status" value="1"/>
</dbReference>
<dbReference type="InterPro" id="IPR051175">
    <property type="entry name" value="CLK_kinases"/>
</dbReference>
<dbReference type="VEuPathDB" id="PlasmoDB:PY17X_1313000"/>
<accession>A0A077Y8I5</accession>
<dbReference type="GO" id="GO:0005524">
    <property type="term" value="F:ATP binding"/>
    <property type="evidence" value="ECO:0007669"/>
    <property type="project" value="UniProtKB-KW"/>
</dbReference>
<evidence type="ECO:0000256" key="1">
    <source>
        <dbReference type="ARBA" id="ARBA00022527"/>
    </source>
</evidence>
<gene>
    <name evidence="9" type="ORF">PY17X_1313000</name>
    <name evidence="8" type="ORF">PYYM_1310000</name>
</gene>
<dbReference type="PROSITE" id="PS50011">
    <property type="entry name" value="PROTEIN_KINASE_DOM"/>
    <property type="match status" value="1"/>
</dbReference>
<organism evidence="8 11">
    <name type="scientific">Plasmodium yoelii</name>
    <dbReference type="NCBI Taxonomy" id="5861"/>
    <lineage>
        <taxon>Eukaryota</taxon>
        <taxon>Sar</taxon>
        <taxon>Alveolata</taxon>
        <taxon>Apicomplexa</taxon>
        <taxon>Aconoidasida</taxon>
        <taxon>Haemosporida</taxon>
        <taxon>Plasmodiidae</taxon>
        <taxon>Plasmodium</taxon>
        <taxon>Plasmodium (Vinckeia)</taxon>
    </lineage>
</organism>
<dbReference type="EC" id="2.7.11.1" evidence="8"/>
<dbReference type="EMBL" id="LM993667">
    <property type="protein sequence ID" value="VTZ80508.1"/>
    <property type="molecule type" value="Genomic_DNA"/>
</dbReference>
<feature type="compositionally biased region" description="Polar residues" evidence="6">
    <location>
        <begin position="414"/>
        <end position="423"/>
    </location>
</feature>
<dbReference type="Gene3D" id="1.10.510.10">
    <property type="entry name" value="Transferase(Phosphotransferase) domain 1"/>
    <property type="match status" value="1"/>
</dbReference>
<dbReference type="Proteomes" id="UP000072874">
    <property type="component" value="Chromosome 13"/>
</dbReference>
<dbReference type="VEuPathDB" id="PlasmoDB:PY06874"/>
<evidence type="ECO:0000256" key="2">
    <source>
        <dbReference type="ARBA" id="ARBA00022679"/>
    </source>
</evidence>
<dbReference type="InterPro" id="IPR000719">
    <property type="entry name" value="Prot_kinase_dom"/>
</dbReference>
<dbReference type="KEGG" id="pyo:PY17X_1313000"/>
<sequence length="811" mass="97498">MNKNVYNNGMNEKYKNKYRTYYYKYYTNQVKNKYMGFSNIYRNNSPNKYYYEASWRDNNNNNYYYRYNMNGNGHRHQIRNKRNRSYESLSTSKYKNKYNKKYKGYGINDHIIRGYNKNVRKRSCSSTKKLYDKDPKHYKVYLESRYNEDYRNKYIKNYNLSKKRTYYSYKKKLFSDRRYYDTHFGQGNIFYNNEYYLINDSSTLKRKKMYYGSSYKTESGSYNNTDLEKKNLNKRKLYSNRREIYAGHDKKISSKDDYNYNYYYKKKYDRNKGNNYLLKKNSSIITNNKDSPRKDYGKVYKEYDDYKNKTGKNMDYYYYNNNKIKKKNNISYNYSNNKINRKRRYIIDSKSDNSQINGFNKGHSTCEQSLSDSSRDSSYYDKVKKKKKKYKEAKNRISSDNDSRRGMIDESRGNSDSYESSYENDNKTKKGNKRYRTETSKSSSRNESMRKQKKKKVNDNNYSDDEIVHFSWEKGMILNDHYKVMRKMGDGTFGRVLLCQHIVNKKYYAVKVVRNVKKYTKSAKIEADILKKIQSNDIKNNNIVRYHGKFMYHDHMCLIFEPLGPSLYEIITKNDYNGFHIEDIKLYCIEILKALHYLRKIKLTHTDLKPENILLDDPHFEKKIVTVKRVTDGKKIQIYRSKSKGIKIIDFGCATFKSDYHGSIINTRQYRAPEVILNLGWDVSSDMWSFGCILAELYTGNLLFKTHEHLEHLALMENIIEPIPKKMLYEATKTNGYKYIDKKNLRLAWPENASSIDSIKHVKKSLPLYNIIKHDLFCDFLYNILRIDPTRRASPIDLLKHEFLEGNYEDF</sequence>
<protein>
    <submittedName>
        <fullName evidence="8">Serine/threonine kinase-1, putative</fullName>
        <ecNumber evidence="8">2.7.11.1</ecNumber>
    </submittedName>
</protein>
<evidence type="ECO:0000256" key="4">
    <source>
        <dbReference type="ARBA" id="ARBA00022777"/>
    </source>
</evidence>
<reference evidence="9" key="3">
    <citation type="submission" date="2014-05" db="EMBL/GenBank/DDBJ databases">
        <authorList>
            <person name="Aslett M.A."/>
            <person name="De Silva N."/>
        </authorList>
    </citation>
    <scope>NUCLEOTIDE SEQUENCE</scope>
    <source>
        <strain evidence="9">17X</strain>
    </source>
</reference>
<dbReference type="Proteomes" id="UP000072904">
    <property type="component" value="Chromosome 13"/>
</dbReference>
<keyword evidence="3" id="KW-0547">Nucleotide-binding</keyword>
<dbReference type="PANTHER" id="PTHR45646:SF11">
    <property type="entry name" value="SERINE_THREONINE-PROTEIN KINASE DOA"/>
    <property type="match status" value="1"/>
</dbReference>
<dbReference type="GO" id="GO:0005634">
    <property type="term" value="C:nucleus"/>
    <property type="evidence" value="ECO:0007669"/>
    <property type="project" value="TreeGrafter"/>
</dbReference>
<reference evidence="10 11" key="1">
    <citation type="journal article" date="2014" name="BMC Biol.">
        <title>A comprehensive evaluation of rodent malaria parasite genomes and gene expression.</title>
        <authorList>
            <person name="Otto T.D."/>
            <person name="Bohme U."/>
            <person name="Jackson A.P."/>
            <person name="Hunt M."/>
            <person name="Franke-Fayard B."/>
            <person name="Hoeijmakers W.A."/>
            <person name="Religa A.A."/>
            <person name="Robertson L."/>
            <person name="Sanders M."/>
            <person name="Ogun S.A."/>
            <person name="Cunningham D."/>
            <person name="Erhart A."/>
            <person name="Billker O."/>
            <person name="Khan S.M."/>
            <person name="Stunnenberg H.G."/>
            <person name="Langhorne J."/>
            <person name="Holder A.A."/>
            <person name="Waters A.P."/>
            <person name="Newbold C.I."/>
            <person name="Pain A."/>
            <person name="Berriman M."/>
            <person name="Janse C.J."/>
        </authorList>
    </citation>
    <scope>NUCLEOTIDE SEQUENCE [LARGE SCALE GENOMIC DNA]</scope>
    <source>
        <strain evidence="9 10">17X</strain>
        <strain evidence="8 11">YM</strain>
    </source>
</reference>
<keyword evidence="4 8" id="KW-0418">Kinase</keyword>
<dbReference type="InterPro" id="IPR008271">
    <property type="entry name" value="Ser/Thr_kinase_AS"/>
</dbReference>
<reference evidence="8" key="2">
    <citation type="submission" date="2014-05" db="EMBL/GenBank/DDBJ databases">
        <authorList>
            <person name="Aslett A.Martin."/>
            <person name="De Silva Nishadi"/>
        </authorList>
    </citation>
    <scope>NUCLEOTIDE SEQUENCE</scope>
    <source>
        <strain evidence="8">YM</strain>
    </source>
</reference>
<reference evidence="9" key="4">
    <citation type="submission" date="2019-05" db="EMBL/GenBank/DDBJ databases">
        <authorList>
            <consortium name="Pathogen Informatics"/>
        </authorList>
    </citation>
    <scope>NUCLEOTIDE SEQUENCE</scope>
    <source>
        <strain evidence="9">17X</strain>
    </source>
</reference>
<name>A0A077Y8I5_PLAYE</name>
<evidence type="ECO:0000256" key="5">
    <source>
        <dbReference type="ARBA" id="ARBA00022840"/>
    </source>
</evidence>
<feature type="domain" description="Protein kinase" evidence="7">
    <location>
        <begin position="482"/>
        <end position="804"/>
    </location>
</feature>
<evidence type="ECO:0000256" key="6">
    <source>
        <dbReference type="SAM" id="MobiDB-lite"/>
    </source>
</evidence>
<evidence type="ECO:0000256" key="3">
    <source>
        <dbReference type="ARBA" id="ARBA00022741"/>
    </source>
</evidence>
<dbReference type="CDD" id="cd14134">
    <property type="entry name" value="PKc_CLK"/>
    <property type="match status" value="1"/>
</dbReference>
<dbReference type="OMA" id="MCLVFEP"/>
<proteinExistence type="predicted"/>
<dbReference type="Pfam" id="PF00069">
    <property type="entry name" value="Pkinase"/>
    <property type="match status" value="1"/>
</dbReference>
<dbReference type="RefSeq" id="XP_727625.2">
    <property type="nucleotide sequence ID" value="XM_722532.2"/>
</dbReference>